<feature type="non-terminal residue" evidence="1">
    <location>
        <position position="45"/>
    </location>
</feature>
<name>X1RJ07_9ZZZZ</name>
<sequence length="45" mass="4684">MPGGNCWLTAAVKKCGETHLVVEISISSAWLVIPMGRGAASDIRG</sequence>
<evidence type="ECO:0000313" key="1">
    <source>
        <dbReference type="EMBL" id="GAI80608.1"/>
    </source>
</evidence>
<proteinExistence type="predicted"/>
<accession>X1RJ07</accession>
<dbReference type="EMBL" id="BARW01008121">
    <property type="protein sequence ID" value="GAI80608.1"/>
    <property type="molecule type" value="Genomic_DNA"/>
</dbReference>
<comment type="caution">
    <text evidence="1">The sequence shown here is derived from an EMBL/GenBank/DDBJ whole genome shotgun (WGS) entry which is preliminary data.</text>
</comment>
<organism evidence="1">
    <name type="scientific">marine sediment metagenome</name>
    <dbReference type="NCBI Taxonomy" id="412755"/>
    <lineage>
        <taxon>unclassified sequences</taxon>
        <taxon>metagenomes</taxon>
        <taxon>ecological metagenomes</taxon>
    </lineage>
</organism>
<gene>
    <name evidence="1" type="ORF">S12H4_16743</name>
</gene>
<reference evidence="1" key="1">
    <citation type="journal article" date="2014" name="Front. Microbiol.">
        <title>High frequency of phylogenetically diverse reductive dehalogenase-homologous genes in deep subseafloor sedimentary metagenomes.</title>
        <authorList>
            <person name="Kawai M."/>
            <person name="Futagami T."/>
            <person name="Toyoda A."/>
            <person name="Takaki Y."/>
            <person name="Nishi S."/>
            <person name="Hori S."/>
            <person name="Arai W."/>
            <person name="Tsubouchi T."/>
            <person name="Morono Y."/>
            <person name="Uchiyama I."/>
            <person name="Ito T."/>
            <person name="Fujiyama A."/>
            <person name="Inagaki F."/>
            <person name="Takami H."/>
        </authorList>
    </citation>
    <scope>NUCLEOTIDE SEQUENCE</scope>
    <source>
        <strain evidence="1">Expedition CK06-06</strain>
    </source>
</reference>
<protein>
    <submittedName>
        <fullName evidence="1">Uncharacterized protein</fullName>
    </submittedName>
</protein>
<dbReference type="AlphaFoldDB" id="X1RJ07"/>